<evidence type="ECO:0000313" key="12">
    <source>
        <dbReference type="EMBL" id="RHE75625.1"/>
    </source>
</evidence>
<dbReference type="EMBL" id="QSJW01000008">
    <property type="protein sequence ID" value="RHE10828.1"/>
    <property type="molecule type" value="Genomic_DNA"/>
</dbReference>
<dbReference type="EMBL" id="QSUB01000007">
    <property type="protein sequence ID" value="RGN02776.1"/>
    <property type="molecule type" value="Genomic_DNA"/>
</dbReference>
<keyword evidence="1" id="KW-0812">Transmembrane</keyword>
<dbReference type="EMBL" id="CABHNB010000032">
    <property type="protein sequence ID" value="VUX14315.1"/>
    <property type="molecule type" value="Genomic_DNA"/>
</dbReference>
<evidence type="ECO:0000313" key="15">
    <source>
        <dbReference type="EMBL" id="RHL45594.1"/>
    </source>
</evidence>
<keyword evidence="1" id="KW-0472">Membrane</keyword>
<dbReference type="EMBL" id="QROS01000009">
    <property type="protein sequence ID" value="RHL45594.1"/>
    <property type="molecule type" value="Genomic_DNA"/>
</dbReference>
<evidence type="ECO:0000313" key="21">
    <source>
        <dbReference type="Proteomes" id="UP000261222"/>
    </source>
</evidence>
<dbReference type="Proteomes" id="UP000284242">
    <property type="component" value="Unassembled WGS sequence"/>
</dbReference>
<evidence type="ECO:0000313" key="23">
    <source>
        <dbReference type="Proteomes" id="UP000265828"/>
    </source>
</evidence>
<dbReference type="Proteomes" id="UP000284644">
    <property type="component" value="Unassembled WGS sequence"/>
</dbReference>
<evidence type="ECO:0000313" key="3">
    <source>
        <dbReference type="EMBL" id="CUP49407.1"/>
    </source>
</evidence>
<dbReference type="Proteomes" id="UP000095409">
    <property type="component" value="Unassembled WGS sequence"/>
</dbReference>
<evidence type="ECO:0000313" key="16">
    <source>
        <dbReference type="EMBL" id="RYT66508.1"/>
    </source>
</evidence>
<keyword evidence="1" id="KW-1133">Transmembrane helix</keyword>
<dbReference type="Proteomes" id="UP000261105">
    <property type="component" value="Unassembled WGS sequence"/>
</dbReference>
<dbReference type="EMBL" id="QSKO01000009">
    <property type="protein sequence ID" value="RHE75625.1"/>
    <property type="molecule type" value="Genomic_DNA"/>
</dbReference>
<dbReference type="Proteomes" id="UP000265808">
    <property type="component" value="Unassembled WGS sequence"/>
</dbReference>
<dbReference type="EMBL" id="CYZD01000010">
    <property type="protein sequence ID" value="CUO40944.1"/>
    <property type="molecule type" value="Genomic_DNA"/>
</dbReference>
<evidence type="ECO:0000313" key="7">
    <source>
        <dbReference type="EMBL" id="RGR49154.1"/>
    </source>
</evidence>
<feature type="transmembrane region" description="Helical" evidence="1">
    <location>
        <begin position="12"/>
        <end position="30"/>
    </location>
</feature>
<dbReference type="EMBL" id="QRJH01000011">
    <property type="protein sequence ID" value="RHH15573.1"/>
    <property type="molecule type" value="Genomic_DNA"/>
</dbReference>
<reference evidence="18 19" key="1">
    <citation type="submission" date="2015-09" db="EMBL/GenBank/DDBJ databases">
        <authorList>
            <consortium name="Pathogen Informatics"/>
        </authorList>
    </citation>
    <scope>NUCLEOTIDE SEQUENCE [LARGE SCALE GENOMIC DNA]</scope>
    <source>
        <strain evidence="2 18">2789STDY5608837</strain>
        <strain evidence="3 19">2789STDY5834921</strain>
    </source>
</reference>
<dbReference type="EMBL" id="QRHZ01000009">
    <property type="protein sequence ID" value="RHG15124.1"/>
    <property type="molecule type" value="Genomic_DNA"/>
</dbReference>
<dbReference type="Proteomes" id="UP000409147">
    <property type="component" value="Unassembled WGS sequence"/>
</dbReference>
<evidence type="ECO:0000313" key="25">
    <source>
        <dbReference type="Proteomes" id="UP000283928"/>
    </source>
</evidence>
<dbReference type="RefSeq" id="WP_022388232.1">
    <property type="nucleotide sequence ID" value="NZ_CABHNB010000032.1"/>
</dbReference>
<evidence type="ECO:0000313" key="19">
    <source>
        <dbReference type="Proteomes" id="UP000095413"/>
    </source>
</evidence>
<organism evidence="3 19">
    <name type="scientific">Blautia obeum</name>
    <dbReference type="NCBI Taxonomy" id="40520"/>
    <lineage>
        <taxon>Bacteria</taxon>
        <taxon>Bacillati</taxon>
        <taxon>Bacillota</taxon>
        <taxon>Clostridia</taxon>
        <taxon>Lachnospirales</taxon>
        <taxon>Lachnospiraceae</taxon>
        <taxon>Blautia</taxon>
    </lineage>
</organism>
<gene>
    <name evidence="15" type="ORF">DW021_12160</name>
    <name evidence="14" type="ORF">DW222_15940</name>
    <name evidence="13" type="ORF">DW272_14430</name>
    <name evidence="12" type="ORF">DW723_07985</name>
    <name evidence="11" type="ORF">DW767_12980</name>
    <name evidence="10" type="ORF">DW859_12060</name>
    <name evidence="9" type="ORF">DWW07_10980</name>
    <name evidence="8" type="ORF">DWX77_05100</name>
    <name evidence="7" type="ORF">DWY46_09270</name>
    <name evidence="6" type="ORF">DWZ12_11480</name>
    <name evidence="5" type="ORF">DXB38_10440</name>
    <name evidence="4" type="ORF">DXB81_13960</name>
    <name evidence="16" type="ORF">EAI82_09750</name>
    <name evidence="2" type="ORF">ERS852394_02125</name>
    <name evidence="3" type="ORF">ERS852533_01537</name>
    <name evidence="17" type="ORF">ROSSTS7063_02333</name>
</gene>
<evidence type="ECO:0000313" key="4">
    <source>
        <dbReference type="EMBL" id="RGN02776.1"/>
    </source>
</evidence>
<evidence type="ECO:0000313" key="28">
    <source>
        <dbReference type="Proteomes" id="UP000284242"/>
    </source>
</evidence>
<dbReference type="Proteomes" id="UP000265828">
    <property type="component" value="Unassembled WGS sequence"/>
</dbReference>
<dbReference type="Proteomes" id="UP000293506">
    <property type="component" value="Unassembled WGS sequence"/>
</dbReference>
<dbReference type="EMBL" id="RCXQ01000008">
    <property type="protein sequence ID" value="RYT66508.1"/>
    <property type="molecule type" value="Genomic_DNA"/>
</dbReference>
<dbReference type="AlphaFoldDB" id="A0A174NRB7"/>
<evidence type="ECO:0000313" key="10">
    <source>
        <dbReference type="EMBL" id="RHC05288.1"/>
    </source>
</evidence>
<evidence type="ECO:0000313" key="30">
    <source>
        <dbReference type="Proteomes" id="UP000285839"/>
    </source>
</evidence>
<evidence type="ECO:0000313" key="32">
    <source>
        <dbReference type="Proteomes" id="UP000293506"/>
    </source>
</evidence>
<dbReference type="EMBL" id="QSHL01000008">
    <property type="protein sequence ID" value="RHC05288.1"/>
    <property type="molecule type" value="Genomic_DNA"/>
</dbReference>
<dbReference type="Proteomes" id="UP000283585">
    <property type="component" value="Unassembled WGS sequence"/>
</dbReference>
<evidence type="ECO:0000313" key="24">
    <source>
        <dbReference type="Proteomes" id="UP000283585"/>
    </source>
</evidence>
<dbReference type="EMBL" id="CZBA01000007">
    <property type="protein sequence ID" value="CUP49407.1"/>
    <property type="molecule type" value="Genomic_DNA"/>
</dbReference>
<evidence type="ECO:0000313" key="26">
    <source>
        <dbReference type="Proteomes" id="UP000284024"/>
    </source>
</evidence>
<evidence type="ECO:0000313" key="6">
    <source>
        <dbReference type="EMBL" id="RGQ03933.1"/>
    </source>
</evidence>
<evidence type="ECO:0000313" key="9">
    <source>
        <dbReference type="EMBL" id="RGV63205.1"/>
    </source>
</evidence>
<dbReference type="EMBL" id="QRZI01000007">
    <property type="protein sequence ID" value="RGV63205.1"/>
    <property type="molecule type" value="Genomic_DNA"/>
</dbReference>
<evidence type="ECO:0000313" key="18">
    <source>
        <dbReference type="Proteomes" id="UP000095409"/>
    </source>
</evidence>
<evidence type="ECO:0000313" key="22">
    <source>
        <dbReference type="Proteomes" id="UP000265808"/>
    </source>
</evidence>
<dbReference type="Proteomes" id="UP000261222">
    <property type="component" value="Unassembled WGS sequence"/>
</dbReference>
<dbReference type="EMBL" id="QRUH01000006">
    <property type="protein sequence ID" value="RGR49154.1"/>
    <property type="molecule type" value="Genomic_DNA"/>
</dbReference>
<dbReference type="EMBL" id="QRVV01000009">
    <property type="protein sequence ID" value="RGS75237.1"/>
    <property type="molecule type" value="Genomic_DNA"/>
</dbReference>
<name>A0A174NRB7_9FIRM</name>
<reference evidence="20 21" key="2">
    <citation type="submission" date="2018-08" db="EMBL/GenBank/DDBJ databases">
        <title>A genome reference for cultivated species of the human gut microbiota.</title>
        <authorList>
            <person name="Zou Y."/>
            <person name="Xue W."/>
            <person name="Luo G."/>
        </authorList>
    </citation>
    <scope>NUCLEOTIDE SEQUENCE [LARGE SCALE GENOMIC DNA]</scope>
    <source>
        <strain evidence="9 23">AF14-23</strain>
        <strain evidence="8 28">AF21-24</strain>
        <strain evidence="7 30">AF25-21</strain>
        <strain evidence="6 24">AF29-2BH</strain>
        <strain evidence="15 31">AF37-6AC</strain>
        <strain evidence="14 26">AM18-2AC</strain>
        <strain evidence="13 27">AM22-9LB</strain>
        <strain evidence="12 25">AM27-32LB</strain>
        <strain evidence="11 29">AM29-25AC</strain>
        <strain evidence="10 22">AM37-4AC</strain>
        <strain evidence="5 20">OM03-6</strain>
        <strain evidence="4 21">OM06-11AA</strain>
    </source>
</reference>
<protein>
    <submittedName>
        <fullName evidence="3">Uncharacterized protein</fullName>
    </submittedName>
</protein>
<evidence type="ECO:0000313" key="2">
    <source>
        <dbReference type="EMBL" id="CUO40944.1"/>
    </source>
</evidence>
<keyword evidence="33" id="KW-1185">Reference proteome</keyword>
<dbReference type="Proteomes" id="UP000095413">
    <property type="component" value="Unassembled WGS sequence"/>
</dbReference>
<evidence type="ECO:0000313" key="11">
    <source>
        <dbReference type="EMBL" id="RHE10828.1"/>
    </source>
</evidence>
<reference evidence="17 33" key="4">
    <citation type="submission" date="2019-07" db="EMBL/GenBank/DDBJ databases">
        <authorList>
            <person name="Hibberd C M."/>
            <person name="Gehrig L. J."/>
            <person name="Chang H.-W."/>
            <person name="Venkatesh S."/>
        </authorList>
    </citation>
    <scope>NUCLEOTIDE SEQUENCE [LARGE SCALE GENOMIC DNA]</scope>
    <source>
        <strain evidence="17">Ruminococcus_obeum_SSTS_Bg7063</strain>
    </source>
</reference>
<evidence type="ECO:0000313" key="17">
    <source>
        <dbReference type="EMBL" id="VUX14315.1"/>
    </source>
</evidence>
<dbReference type="Proteomes" id="UP000284024">
    <property type="component" value="Unassembled WGS sequence"/>
</dbReference>
<accession>A0A174NRB7</accession>
<proteinExistence type="predicted"/>
<evidence type="ECO:0000313" key="5">
    <source>
        <dbReference type="EMBL" id="RGN87119.1"/>
    </source>
</evidence>
<evidence type="ECO:0000313" key="13">
    <source>
        <dbReference type="EMBL" id="RHG15124.1"/>
    </source>
</evidence>
<evidence type="ECO:0000313" key="14">
    <source>
        <dbReference type="EMBL" id="RHH15573.1"/>
    </source>
</evidence>
<evidence type="ECO:0000313" key="31">
    <source>
        <dbReference type="Proteomes" id="UP000285897"/>
    </source>
</evidence>
<dbReference type="EMBL" id="QSUZ01000013">
    <property type="protein sequence ID" value="RGN87119.1"/>
    <property type="molecule type" value="Genomic_DNA"/>
</dbReference>
<reference evidence="16 32" key="3">
    <citation type="journal article" date="2019" name="Science, e1252229">
        <title>Invertible promoters mediate bacterial phase variation, antibiotic resistance, and host adaptation in the gut.</title>
        <authorList>
            <person name="Jiang X."/>
            <person name="Hall A.B."/>
            <person name="Arthur T.D."/>
            <person name="Plichta D.R."/>
            <person name="Covington C.T."/>
            <person name="Poyet M."/>
            <person name="Crothers J."/>
            <person name="Moses P.L."/>
            <person name="Tolonen A.C."/>
            <person name="Vlamakis H."/>
            <person name="Alm E.J."/>
            <person name="Xavier R.J."/>
        </authorList>
    </citation>
    <scope>NUCLEOTIDE SEQUENCE [LARGE SCALE GENOMIC DNA]</scope>
    <source>
        <strain evidence="32">af_0058</strain>
        <strain evidence="16">Af_0058</strain>
    </source>
</reference>
<evidence type="ECO:0000313" key="29">
    <source>
        <dbReference type="Proteomes" id="UP000284644"/>
    </source>
</evidence>
<dbReference type="Proteomes" id="UP000283928">
    <property type="component" value="Unassembled WGS sequence"/>
</dbReference>
<dbReference type="EMBL" id="QRSS01000013">
    <property type="protein sequence ID" value="RGQ03933.1"/>
    <property type="molecule type" value="Genomic_DNA"/>
</dbReference>
<evidence type="ECO:0000313" key="20">
    <source>
        <dbReference type="Proteomes" id="UP000261105"/>
    </source>
</evidence>
<evidence type="ECO:0000313" key="27">
    <source>
        <dbReference type="Proteomes" id="UP000284220"/>
    </source>
</evidence>
<evidence type="ECO:0000313" key="8">
    <source>
        <dbReference type="EMBL" id="RGS75237.1"/>
    </source>
</evidence>
<dbReference type="OrthoDB" id="1975810at2"/>
<evidence type="ECO:0000256" key="1">
    <source>
        <dbReference type="SAM" id="Phobius"/>
    </source>
</evidence>
<dbReference type="Proteomes" id="UP000284220">
    <property type="component" value="Unassembled WGS sequence"/>
</dbReference>
<sequence>MKQIYKKENRILLSMITGMIVISLLCGIQWRGSQKNVLAWWGSIYPEFCFSEWDQYGCDVEKFPSEQRPKISFWLAKAIERW</sequence>
<dbReference type="Proteomes" id="UP000285839">
    <property type="component" value="Unassembled WGS sequence"/>
</dbReference>
<evidence type="ECO:0000313" key="33">
    <source>
        <dbReference type="Proteomes" id="UP000409147"/>
    </source>
</evidence>
<dbReference type="Proteomes" id="UP000285897">
    <property type="component" value="Unassembled WGS sequence"/>
</dbReference>